<evidence type="ECO:0000313" key="1">
    <source>
        <dbReference type="EMBL" id="OWK04608.1"/>
    </source>
</evidence>
<organism evidence="1 2">
    <name type="scientific">Cervus elaphus hippelaphus</name>
    <name type="common">European red deer</name>
    <dbReference type="NCBI Taxonomy" id="46360"/>
    <lineage>
        <taxon>Eukaryota</taxon>
        <taxon>Metazoa</taxon>
        <taxon>Chordata</taxon>
        <taxon>Craniata</taxon>
        <taxon>Vertebrata</taxon>
        <taxon>Euteleostomi</taxon>
        <taxon>Mammalia</taxon>
        <taxon>Eutheria</taxon>
        <taxon>Laurasiatheria</taxon>
        <taxon>Artiodactyla</taxon>
        <taxon>Ruminantia</taxon>
        <taxon>Pecora</taxon>
        <taxon>Cervidae</taxon>
        <taxon>Cervinae</taxon>
        <taxon>Cervus</taxon>
    </lineage>
</organism>
<sequence length="72" mass="8606">MKMSRKNNLTNLSKKKIFLQTLRTERQYLISTQSKKLFRNILEMSFSLFTTETSSMDLTFILLELKRARKTI</sequence>
<gene>
    <name evidence="1" type="ORF">Celaphus_00002382</name>
</gene>
<reference evidence="1 2" key="1">
    <citation type="journal article" date="2018" name="Mol. Genet. Genomics">
        <title>The red deer Cervus elaphus genome CerEla1.0: sequencing, annotating, genes, and chromosomes.</title>
        <authorList>
            <person name="Bana N.A."/>
            <person name="Nyiri A."/>
            <person name="Nagy J."/>
            <person name="Frank K."/>
            <person name="Nagy T."/>
            <person name="Steger V."/>
            <person name="Schiller M."/>
            <person name="Lakatos P."/>
            <person name="Sugar L."/>
            <person name="Horn P."/>
            <person name="Barta E."/>
            <person name="Orosz L."/>
        </authorList>
    </citation>
    <scope>NUCLEOTIDE SEQUENCE [LARGE SCALE GENOMIC DNA]</scope>
    <source>
        <strain evidence="1">Hungarian</strain>
    </source>
</reference>
<name>A0A212CF19_CEREH</name>
<accession>A0A212CF19</accession>
<dbReference type="EMBL" id="MKHE01000020">
    <property type="protein sequence ID" value="OWK04608.1"/>
    <property type="molecule type" value="Genomic_DNA"/>
</dbReference>
<keyword evidence="2" id="KW-1185">Reference proteome</keyword>
<protein>
    <submittedName>
        <fullName evidence="1">Uncharacterized protein</fullName>
    </submittedName>
</protein>
<proteinExistence type="predicted"/>
<dbReference type="Proteomes" id="UP000242450">
    <property type="component" value="Chromosome 20"/>
</dbReference>
<evidence type="ECO:0000313" key="2">
    <source>
        <dbReference type="Proteomes" id="UP000242450"/>
    </source>
</evidence>
<comment type="caution">
    <text evidence="1">The sequence shown here is derived from an EMBL/GenBank/DDBJ whole genome shotgun (WGS) entry which is preliminary data.</text>
</comment>
<dbReference type="AlphaFoldDB" id="A0A212CF19"/>